<evidence type="ECO:0000256" key="4">
    <source>
        <dbReference type="ARBA" id="ARBA00023136"/>
    </source>
</evidence>
<feature type="domain" description="Late embryogenesis abundant protein LEA-2 subgroup" evidence="6">
    <location>
        <begin position="79"/>
        <end position="174"/>
    </location>
</feature>
<evidence type="ECO:0000256" key="1">
    <source>
        <dbReference type="ARBA" id="ARBA00004167"/>
    </source>
</evidence>
<dbReference type="Pfam" id="PF03168">
    <property type="entry name" value="LEA_2"/>
    <property type="match status" value="1"/>
</dbReference>
<evidence type="ECO:0000259" key="6">
    <source>
        <dbReference type="Pfam" id="PF03168"/>
    </source>
</evidence>
<comment type="subcellular location">
    <subcellularLocation>
        <location evidence="1">Membrane</location>
        <topology evidence="1">Single-pass membrane protein</topology>
    </subcellularLocation>
</comment>
<accession>A0ABC8L2L7</accession>
<dbReference type="InterPro" id="IPR004864">
    <property type="entry name" value="LEA_2"/>
</dbReference>
<name>A0ABC8L2L7_ERUVS</name>
<gene>
    <name evidence="7" type="ORF">ERUC_LOCUS28117</name>
</gene>
<evidence type="ECO:0000256" key="5">
    <source>
        <dbReference type="SAM" id="Phobius"/>
    </source>
</evidence>
<dbReference type="InterPro" id="IPR044839">
    <property type="entry name" value="NDR1-like"/>
</dbReference>
<reference evidence="7 8" key="1">
    <citation type="submission" date="2022-03" db="EMBL/GenBank/DDBJ databases">
        <authorList>
            <person name="Macdonald S."/>
            <person name="Ahmed S."/>
            <person name="Newling K."/>
        </authorList>
    </citation>
    <scope>NUCLEOTIDE SEQUENCE [LARGE SCALE GENOMIC DNA]</scope>
</reference>
<comment type="caution">
    <text evidence="7">The sequence shown here is derived from an EMBL/GenBank/DDBJ whole genome shotgun (WGS) entry which is preliminary data.</text>
</comment>
<dbReference type="Proteomes" id="UP001642260">
    <property type="component" value="Unassembled WGS sequence"/>
</dbReference>
<evidence type="ECO:0000313" key="8">
    <source>
        <dbReference type="Proteomes" id="UP001642260"/>
    </source>
</evidence>
<protein>
    <recommendedName>
        <fullName evidence="6">Late embryogenesis abundant protein LEA-2 subgroup domain-containing protein</fullName>
    </recommendedName>
</protein>
<dbReference type="AlphaFoldDB" id="A0ABC8L2L7"/>
<dbReference type="EMBL" id="CAKOAT010330709">
    <property type="protein sequence ID" value="CAH8362361.1"/>
    <property type="molecule type" value="Genomic_DNA"/>
</dbReference>
<evidence type="ECO:0000256" key="2">
    <source>
        <dbReference type="ARBA" id="ARBA00022692"/>
    </source>
</evidence>
<proteinExistence type="predicted"/>
<keyword evidence="4 5" id="KW-0472">Membrane</keyword>
<evidence type="ECO:0000256" key="3">
    <source>
        <dbReference type="ARBA" id="ARBA00022989"/>
    </source>
</evidence>
<dbReference type="PANTHER" id="PTHR31415">
    <property type="entry name" value="OS05G0367900 PROTEIN"/>
    <property type="match status" value="1"/>
</dbReference>
<dbReference type="GO" id="GO:0016020">
    <property type="term" value="C:membrane"/>
    <property type="evidence" value="ECO:0007669"/>
    <property type="project" value="UniProtKB-SubCell"/>
</dbReference>
<keyword evidence="3 5" id="KW-1133">Transmembrane helix</keyword>
<feature type="transmembrane region" description="Helical" evidence="5">
    <location>
        <begin position="25"/>
        <end position="47"/>
    </location>
</feature>
<keyword evidence="8" id="KW-1185">Reference proteome</keyword>
<organism evidence="7 8">
    <name type="scientific">Eruca vesicaria subsp. sativa</name>
    <name type="common">Garden rocket</name>
    <name type="synonym">Eruca sativa</name>
    <dbReference type="NCBI Taxonomy" id="29727"/>
    <lineage>
        <taxon>Eukaryota</taxon>
        <taxon>Viridiplantae</taxon>
        <taxon>Streptophyta</taxon>
        <taxon>Embryophyta</taxon>
        <taxon>Tracheophyta</taxon>
        <taxon>Spermatophyta</taxon>
        <taxon>Magnoliopsida</taxon>
        <taxon>eudicotyledons</taxon>
        <taxon>Gunneridae</taxon>
        <taxon>Pentapetalae</taxon>
        <taxon>rosids</taxon>
        <taxon>malvids</taxon>
        <taxon>Brassicales</taxon>
        <taxon>Brassicaceae</taxon>
        <taxon>Brassiceae</taxon>
        <taxon>Eruca</taxon>
    </lineage>
</organism>
<keyword evidence="2 5" id="KW-0812">Transmembrane</keyword>
<sequence length="211" mass="23561">MTEKEKEKKCECDYNKYVDKATKRIVYGFTGLVVLVAFVIFLVWVILRPHKPRFVLQDVTIYEFNISQPNLLSSNLQVTLSSHNPNDKIGILYERLDIYASYRNQEVTLAHLLPETYQGHLDVTVWSPVLTGSAVSVEPYLTPALNEDINAGMVLLNIKMDGCVKWKVGIWVSGCYRLLVNCPAAIPFSGQLAGAGPAIKDQIGQKCAVDV</sequence>
<evidence type="ECO:0000313" key="7">
    <source>
        <dbReference type="EMBL" id="CAH8362361.1"/>
    </source>
</evidence>
<dbReference type="PANTHER" id="PTHR31415:SF166">
    <property type="entry name" value="LATE EMBRYOGENESIS ABUNDANT (LEA) HYDROXYPROLINE-RICH GLYCOPROTEIN FAMILY"/>
    <property type="match status" value="1"/>
</dbReference>